<dbReference type="Proteomes" id="UP000570166">
    <property type="component" value="Unassembled WGS sequence"/>
</dbReference>
<dbReference type="AlphaFoldDB" id="A0A838L716"/>
<evidence type="ECO:0000256" key="1">
    <source>
        <dbReference type="ARBA" id="ARBA00022679"/>
    </source>
</evidence>
<dbReference type="InterPro" id="IPR050483">
    <property type="entry name" value="CoA-transferase_III_domain"/>
</dbReference>
<sequence>MVRPSFHGREIMERTASLEGITVIDFTAMMAGPFATRMLADCGADVIKLEPLTGDYMRYRSPIRNGRSAYYGQMNSGKKSVAIDLKSPEGRAIALDLVSRADAIVENYRPEVMAGLGLDYDTLHKQFPRLVYCSITGFGQKGERARDPAYAPIIHAASGYDMAHLKYNEGLERPATTGIFTADVISAIYAFGAIQTALLHRERFGVGQHVDVTLIDAMLNMLVYEMQEAQFQTTQRRPLYQPLKAADGFVMAAPVNQKNFEGLAIAIGHPEWNQDPRFSTITAREHNWGMLMELIEEWTLSRPAAECEATLMRAGVPCSRYKTVGDLLAEPAMIDRGTFEEVSDGSGPFSIPRQPFTFSDAPVVSRPHVSDLGEDTAGVLGGMLGMDEARIADLRARKVLL</sequence>
<accession>A0A838L716</accession>
<dbReference type="Pfam" id="PF02515">
    <property type="entry name" value="CoA_transf_3"/>
    <property type="match status" value="1"/>
</dbReference>
<dbReference type="InterPro" id="IPR003673">
    <property type="entry name" value="CoA-Trfase_fam_III"/>
</dbReference>
<organism evidence="2 3">
    <name type="scientific">Sphingomonas chungangi</name>
    <dbReference type="NCBI Taxonomy" id="2683589"/>
    <lineage>
        <taxon>Bacteria</taxon>
        <taxon>Pseudomonadati</taxon>
        <taxon>Pseudomonadota</taxon>
        <taxon>Alphaproteobacteria</taxon>
        <taxon>Sphingomonadales</taxon>
        <taxon>Sphingomonadaceae</taxon>
        <taxon>Sphingomonas</taxon>
    </lineage>
</organism>
<dbReference type="Gene3D" id="3.30.1540.10">
    <property type="entry name" value="formyl-coa transferase, domain 3"/>
    <property type="match status" value="1"/>
</dbReference>
<dbReference type="InterPro" id="IPR044855">
    <property type="entry name" value="CoA-Trfase_III_dom3_sf"/>
</dbReference>
<name>A0A838L716_9SPHN</name>
<dbReference type="GO" id="GO:0008410">
    <property type="term" value="F:CoA-transferase activity"/>
    <property type="evidence" value="ECO:0007669"/>
    <property type="project" value="TreeGrafter"/>
</dbReference>
<dbReference type="Gene3D" id="3.40.50.10540">
    <property type="entry name" value="Crotonobetainyl-coa:carnitine coa-transferase, domain 1"/>
    <property type="match status" value="1"/>
</dbReference>
<keyword evidence="3" id="KW-1185">Reference proteome</keyword>
<dbReference type="EMBL" id="JACEIB010000025">
    <property type="protein sequence ID" value="MBA2935283.1"/>
    <property type="molecule type" value="Genomic_DNA"/>
</dbReference>
<comment type="caution">
    <text evidence="2">The sequence shown here is derived from an EMBL/GenBank/DDBJ whole genome shotgun (WGS) entry which is preliminary data.</text>
</comment>
<proteinExistence type="predicted"/>
<evidence type="ECO:0000313" key="3">
    <source>
        <dbReference type="Proteomes" id="UP000570166"/>
    </source>
</evidence>
<dbReference type="PANTHER" id="PTHR48207:SF3">
    <property type="entry name" value="SUCCINATE--HYDROXYMETHYLGLUTARATE COA-TRANSFERASE"/>
    <property type="match status" value="1"/>
</dbReference>
<dbReference type="PANTHER" id="PTHR48207">
    <property type="entry name" value="SUCCINATE--HYDROXYMETHYLGLUTARATE COA-TRANSFERASE"/>
    <property type="match status" value="1"/>
</dbReference>
<dbReference type="InterPro" id="IPR023606">
    <property type="entry name" value="CoA-Trfase_III_dom_1_sf"/>
</dbReference>
<evidence type="ECO:0000313" key="2">
    <source>
        <dbReference type="EMBL" id="MBA2935283.1"/>
    </source>
</evidence>
<reference evidence="2 3" key="1">
    <citation type="submission" date="2020-07" db="EMBL/GenBank/DDBJ databases">
        <authorList>
            <person name="Sun Q."/>
        </authorList>
    </citation>
    <scope>NUCLEOTIDE SEQUENCE [LARGE SCALE GENOMIC DNA]</scope>
    <source>
        <strain evidence="2 3">CGMCC 1.13654</strain>
    </source>
</reference>
<gene>
    <name evidence="2" type="ORF">HZF05_14440</name>
</gene>
<protein>
    <submittedName>
        <fullName evidence="2">CoA transferase</fullName>
    </submittedName>
</protein>
<dbReference type="SUPFAM" id="SSF89796">
    <property type="entry name" value="CoA-transferase family III (CaiB/BaiF)"/>
    <property type="match status" value="1"/>
</dbReference>
<keyword evidence="1 2" id="KW-0808">Transferase</keyword>